<name>A0A444ZZH8_ARAHY</name>
<gene>
    <name evidence="3" type="ORF">Ahy_B03g064397</name>
</gene>
<evidence type="ECO:0000313" key="3">
    <source>
        <dbReference type="EMBL" id="RYR19574.1"/>
    </source>
</evidence>
<protein>
    <submittedName>
        <fullName evidence="3">Uncharacterized protein</fullName>
    </submittedName>
</protein>
<keyword evidence="2" id="KW-0812">Transmembrane</keyword>
<accession>A0A444ZZH8</accession>
<proteinExistence type="predicted"/>
<evidence type="ECO:0000256" key="1">
    <source>
        <dbReference type="SAM" id="MobiDB-lite"/>
    </source>
</evidence>
<dbReference type="AlphaFoldDB" id="A0A444ZZH8"/>
<sequence>MASVGMAPTSGVRESGGGVDRLPEEMNDMKIRDDKEMEATVVDGNGMETGHIIVTTIGGKNGQPKQGCKCLYLDIDDDRKEVGTTVTHADLEPRRSRTDLNSKTGAFLMVLTILLGLLCFILCLIAEATRESFDQSTYIVHEDQPWEDLNILSTEAGKINQNLEAILRIPKNSLFPLQAS</sequence>
<feature type="region of interest" description="Disordered" evidence="1">
    <location>
        <begin position="1"/>
        <end position="24"/>
    </location>
</feature>
<reference evidence="3 4" key="1">
    <citation type="submission" date="2019-01" db="EMBL/GenBank/DDBJ databases">
        <title>Sequencing of cultivated peanut Arachis hypogaea provides insights into genome evolution and oil improvement.</title>
        <authorList>
            <person name="Chen X."/>
        </authorList>
    </citation>
    <scope>NUCLEOTIDE SEQUENCE [LARGE SCALE GENOMIC DNA]</scope>
    <source>
        <strain evidence="4">cv. Fuhuasheng</strain>
        <tissue evidence="3">Leaves</tissue>
    </source>
</reference>
<keyword evidence="2" id="KW-0472">Membrane</keyword>
<evidence type="ECO:0000313" key="4">
    <source>
        <dbReference type="Proteomes" id="UP000289738"/>
    </source>
</evidence>
<feature type="transmembrane region" description="Helical" evidence="2">
    <location>
        <begin position="106"/>
        <end position="126"/>
    </location>
</feature>
<evidence type="ECO:0000256" key="2">
    <source>
        <dbReference type="SAM" id="Phobius"/>
    </source>
</evidence>
<dbReference type="EMBL" id="SDMP01000013">
    <property type="protein sequence ID" value="RYR19574.1"/>
    <property type="molecule type" value="Genomic_DNA"/>
</dbReference>
<dbReference type="STRING" id="3818.A0A444ZZH8"/>
<comment type="caution">
    <text evidence="3">The sequence shown here is derived from an EMBL/GenBank/DDBJ whole genome shotgun (WGS) entry which is preliminary data.</text>
</comment>
<dbReference type="Proteomes" id="UP000289738">
    <property type="component" value="Chromosome B03"/>
</dbReference>
<keyword evidence="2" id="KW-1133">Transmembrane helix</keyword>
<organism evidence="3 4">
    <name type="scientific">Arachis hypogaea</name>
    <name type="common">Peanut</name>
    <dbReference type="NCBI Taxonomy" id="3818"/>
    <lineage>
        <taxon>Eukaryota</taxon>
        <taxon>Viridiplantae</taxon>
        <taxon>Streptophyta</taxon>
        <taxon>Embryophyta</taxon>
        <taxon>Tracheophyta</taxon>
        <taxon>Spermatophyta</taxon>
        <taxon>Magnoliopsida</taxon>
        <taxon>eudicotyledons</taxon>
        <taxon>Gunneridae</taxon>
        <taxon>Pentapetalae</taxon>
        <taxon>rosids</taxon>
        <taxon>fabids</taxon>
        <taxon>Fabales</taxon>
        <taxon>Fabaceae</taxon>
        <taxon>Papilionoideae</taxon>
        <taxon>50 kb inversion clade</taxon>
        <taxon>dalbergioids sensu lato</taxon>
        <taxon>Dalbergieae</taxon>
        <taxon>Pterocarpus clade</taxon>
        <taxon>Arachis</taxon>
    </lineage>
</organism>
<keyword evidence="4" id="KW-1185">Reference proteome</keyword>